<dbReference type="RefSeq" id="WP_307249662.1">
    <property type="nucleotide sequence ID" value="NZ_JAUSQZ010000001.1"/>
</dbReference>
<sequence length="361" mass="39501">MTHTIFQPWRLGRAELANRVVMAPMTRNRADVRGVLPASAVTYYEQRAGAGLIISEATQPSAAGQGYPGTPGIHDDAQQEVWAQVADAVHARGGRIFCQLMHTGRISHESLLPPGVPVVAPSAVRADLEVETLDGAKVPAPMPKELTVEEIRQTIEDFAAAARRAVDAGMDGVELHGANGYLLHQFLSPGTNRRTDAYGGTPGNRARFVVELVQAVAERIGADRVGLRISPGGQFNDMADKDNDDTYLALVEALQAVRPAYLHTLRRRSSRLHEQVRDLWPTTYIMNTGYLGSSELDDLEPILAGGQADLVSVGRLFIANPDLLERWRHDHPRAAWDEDTFYTGGDRGYIDYPAIGTHKEN</sequence>
<dbReference type="PANTHER" id="PTHR22893">
    <property type="entry name" value="NADH OXIDOREDUCTASE-RELATED"/>
    <property type="match status" value="1"/>
</dbReference>
<keyword evidence="3" id="KW-1185">Reference proteome</keyword>
<accession>A0ABT9PDN3</accession>
<evidence type="ECO:0000313" key="2">
    <source>
        <dbReference type="EMBL" id="MDP9830596.1"/>
    </source>
</evidence>
<evidence type="ECO:0000313" key="3">
    <source>
        <dbReference type="Proteomes" id="UP001235712"/>
    </source>
</evidence>
<name>A0ABT9PDN3_9ACTN</name>
<comment type="caution">
    <text evidence="2">The sequence shown here is derived from an EMBL/GenBank/DDBJ whole genome shotgun (WGS) entry which is preliminary data.</text>
</comment>
<proteinExistence type="predicted"/>
<dbReference type="EC" id="1.-.-.-" evidence="2"/>
<dbReference type="InterPro" id="IPR013785">
    <property type="entry name" value="Aldolase_TIM"/>
</dbReference>
<dbReference type="InterPro" id="IPR001155">
    <property type="entry name" value="OxRdtase_FMN_N"/>
</dbReference>
<dbReference type="InterPro" id="IPR045247">
    <property type="entry name" value="Oye-like"/>
</dbReference>
<dbReference type="Proteomes" id="UP001235712">
    <property type="component" value="Unassembled WGS sequence"/>
</dbReference>
<protein>
    <submittedName>
        <fullName evidence="2">N-ethylmaleimide reductase</fullName>
        <ecNumber evidence="2">1.-.-.-</ecNumber>
    </submittedName>
</protein>
<dbReference type="SUPFAM" id="SSF51395">
    <property type="entry name" value="FMN-linked oxidoreductases"/>
    <property type="match status" value="1"/>
</dbReference>
<gene>
    <name evidence="2" type="ORF">J2S57_006345</name>
</gene>
<dbReference type="CDD" id="cd02933">
    <property type="entry name" value="OYE_like_FMN"/>
    <property type="match status" value="1"/>
</dbReference>
<dbReference type="EMBL" id="JAUSQZ010000001">
    <property type="protein sequence ID" value="MDP9830596.1"/>
    <property type="molecule type" value="Genomic_DNA"/>
</dbReference>
<dbReference type="Pfam" id="PF00724">
    <property type="entry name" value="Oxidored_FMN"/>
    <property type="match status" value="1"/>
</dbReference>
<dbReference type="Gene3D" id="3.20.20.70">
    <property type="entry name" value="Aldolase class I"/>
    <property type="match status" value="1"/>
</dbReference>
<reference evidence="2 3" key="1">
    <citation type="submission" date="2023-07" db="EMBL/GenBank/DDBJ databases">
        <title>Sequencing the genomes of 1000 actinobacteria strains.</title>
        <authorList>
            <person name="Klenk H.-P."/>
        </authorList>
    </citation>
    <scope>NUCLEOTIDE SEQUENCE [LARGE SCALE GENOMIC DNA]</scope>
    <source>
        <strain evidence="2 3">DSM 44388</strain>
    </source>
</reference>
<dbReference type="PANTHER" id="PTHR22893:SF91">
    <property type="entry name" value="NADPH DEHYDROGENASE 2-RELATED"/>
    <property type="match status" value="1"/>
</dbReference>
<feature type="domain" description="NADH:flavin oxidoreductase/NADH oxidase N-terminal" evidence="1">
    <location>
        <begin position="5"/>
        <end position="330"/>
    </location>
</feature>
<keyword evidence="2" id="KW-0560">Oxidoreductase</keyword>
<evidence type="ECO:0000259" key="1">
    <source>
        <dbReference type="Pfam" id="PF00724"/>
    </source>
</evidence>
<dbReference type="GO" id="GO:0016491">
    <property type="term" value="F:oxidoreductase activity"/>
    <property type="evidence" value="ECO:0007669"/>
    <property type="project" value="UniProtKB-KW"/>
</dbReference>
<organism evidence="2 3">
    <name type="scientific">Kineosporia succinea</name>
    <dbReference type="NCBI Taxonomy" id="84632"/>
    <lineage>
        <taxon>Bacteria</taxon>
        <taxon>Bacillati</taxon>
        <taxon>Actinomycetota</taxon>
        <taxon>Actinomycetes</taxon>
        <taxon>Kineosporiales</taxon>
        <taxon>Kineosporiaceae</taxon>
        <taxon>Kineosporia</taxon>
    </lineage>
</organism>